<feature type="domain" description="CSD" evidence="3">
    <location>
        <begin position="136"/>
        <end position="201"/>
    </location>
</feature>
<dbReference type="Pfam" id="PF00313">
    <property type="entry name" value="CSD"/>
    <property type="match status" value="2"/>
</dbReference>
<reference evidence="4" key="1">
    <citation type="submission" date="2021-04" db="EMBL/GenBank/DDBJ databases">
        <title>Pseudaminobacter soli sp. nov., isolated from paddy soil contaminated by heavy metals.</title>
        <authorList>
            <person name="Zhang K."/>
        </authorList>
    </citation>
    <scope>NUCLEOTIDE SEQUENCE</scope>
    <source>
        <strain evidence="4">19-2017</strain>
    </source>
</reference>
<dbReference type="CDD" id="cd04458">
    <property type="entry name" value="CSP_CDS"/>
    <property type="match status" value="2"/>
</dbReference>
<evidence type="ECO:0000256" key="2">
    <source>
        <dbReference type="SAM" id="MobiDB-lite"/>
    </source>
</evidence>
<dbReference type="EMBL" id="JAGWCR010000033">
    <property type="protein sequence ID" value="MBS3652583.1"/>
    <property type="molecule type" value="Genomic_DNA"/>
</dbReference>
<dbReference type="InterPro" id="IPR002059">
    <property type="entry name" value="CSP_DNA-bd"/>
</dbReference>
<proteinExistence type="predicted"/>
<feature type="domain" description="CSD" evidence="3">
    <location>
        <begin position="41"/>
        <end position="108"/>
    </location>
</feature>
<dbReference type="InterPro" id="IPR019844">
    <property type="entry name" value="CSD_CS"/>
</dbReference>
<dbReference type="SUPFAM" id="SSF50249">
    <property type="entry name" value="Nucleic acid-binding proteins"/>
    <property type="match status" value="2"/>
</dbReference>
<sequence>MGNKGHFQERRRNHRGDRDFVSEPADEPSYFRRPTPSASDTIDAEVLWFNPGKGFGFIKAADGSEAFLHMRALEAAGHSIVSEGARMKVTLQDGPKGKQVSQVLEVMDAGSSQPDRRPAARAMSQRSLPPSSSGQEGEGTVKWYNADKGFGFISLEAGGNDVFVHATALTRSGMSTLSEGQRVIISYAQGQKGPEARSIRPA</sequence>
<name>A0A942E7K1_9HYPH</name>
<feature type="region of interest" description="Disordered" evidence="2">
    <location>
        <begin position="108"/>
        <end position="140"/>
    </location>
</feature>
<dbReference type="InterPro" id="IPR012340">
    <property type="entry name" value="NA-bd_OB-fold"/>
</dbReference>
<feature type="compositionally biased region" description="Polar residues" evidence="2">
    <location>
        <begin position="124"/>
        <end position="135"/>
    </location>
</feature>
<organism evidence="4 5">
    <name type="scientific">Pseudaminobacter soli</name>
    <name type="common">ex Zhang et al. 2022</name>
    <dbReference type="NCBI Taxonomy" id="2831468"/>
    <lineage>
        <taxon>Bacteria</taxon>
        <taxon>Pseudomonadati</taxon>
        <taxon>Pseudomonadota</taxon>
        <taxon>Alphaproteobacteria</taxon>
        <taxon>Hyphomicrobiales</taxon>
        <taxon>Phyllobacteriaceae</taxon>
        <taxon>Pseudaminobacter</taxon>
    </lineage>
</organism>
<dbReference type="PANTHER" id="PTHR11544">
    <property type="entry name" value="COLD SHOCK DOMAIN CONTAINING PROTEINS"/>
    <property type="match status" value="1"/>
</dbReference>
<evidence type="ECO:0000313" key="5">
    <source>
        <dbReference type="Proteomes" id="UP000680348"/>
    </source>
</evidence>
<keyword evidence="5" id="KW-1185">Reference proteome</keyword>
<dbReference type="AlphaFoldDB" id="A0A942E7K1"/>
<protein>
    <submittedName>
        <fullName evidence="4">CspA family cold shock protein</fullName>
    </submittedName>
</protein>
<feature type="compositionally biased region" description="Basic and acidic residues" evidence="2">
    <location>
        <begin position="1"/>
        <end position="21"/>
    </location>
</feature>
<dbReference type="InterPro" id="IPR011129">
    <property type="entry name" value="CSD"/>
</dbReference>
<evidence type="ECO:0000313" key="4">
    <source>
        <dbReference type="EMBL" id="MBS3652583.1"/>
    </source>
</evidence>
<dbReference type="PROSITE" id="PS00352">
    <property type="entry name" value="CSD_1"/>
    <property type="match status" value="1"/>
</dbReference>
<dbReference type="GO" id="GO:0005829">
    <property type="term" value="C:cytosol"/>
    <property type="evidence" value="ECO:0007669"/>
    <property type="project" value="UniProtKB-ARBA"/>
</dbReference>
<dbReference type="Gene3D" id="2.40.50.140">
    <property type="entry name" value="Nucleic acid-binding proteins"/>
    <property type="match status" value="2"/>
</dbReference>
<comment type="subcellular location">
    <subcellularLocation>
        <location evidence="1">Cytoplasm</location>
    </subcellularLocation>
</comment>
<evidence type="ECO:0000256" key="1">
    <source>
        <dbReference type="RuleBase" id="RU000408"/>
    </source>
</evidence>
<dbReference type="PRINTS" id="PR00050">
    <property type="entry name" value="COLDSHOCK"/>
</dbReference>
<dbReference type="PROSITE" id="PS51857">
    <property type="entry name" value="CSD_2"/>
    <property type="match status" value="2"/>
</dbReference>
<dbReference type="InterPro" id="IPR050181">
    <property type="entry name" value="Cold_shock_domain"/>
</dbReference>
<evidence type="ECO:0000259" key="3">
    <source>
        <dbReference type="PROSITE" id="PS51857"/>
    </source>
</evidence>
<dbReference type="RefSeq" id="WP_188258132.1">
    <property type="nucleotide sequence ID" value="NZ_JABVCF010000033.1"/>
</dbReference>
<comment type="caution">
    <text evidence="4">The sequence shown here is derived from an EMBL/GenBank/DDBJ whole genome shotgun (WGS) entry which is preliminary data.</text>
</comment>
<accession>A0A942E7K1</accession>
<dbReference type="SMART" id="SM00357">
    <property type="entry name" value="CSP"/>
    <property type="match status" value="2"/>
</dbReference>
<feature type="region of interest" description="Disordered" evidence="2">
    <location>
        <begin position="1"/>
        <end position="38"/>
    </location>
</feature>
<dbReference type="Proteomes" id="UP000680348">
    <property type="component" value="Unassembled WGS sequence"/>
</dbReference>
<gene>
    <name evidence="4" type="ORF">KEU06_28820</name>
</gene>
<dbReference type="GO" id="GO:0003676">
    <property type="term" value="F:nucleic acid binding"/>
    <property type="evidence" value="ECO:0007669"/>
    <property type="project" value="InterPro"/>
</dbReference>